<feature type="region of interest" description="Disordered" evidence="1">
    <location>
        <begin position="1"/>
        <end position="23"/>
    </location>
</feature>
<feature type="compositionally biased region" description="Polar residues" evidence="1">
    <location>
        <begin position="1"/>
        <end position="11"/>
    </location>
</feature>
<dbReference type="AlphaFoldDB" id="A0AAQ3UDJ0"/>
<sequence length="82" mass="9007">MLAPNSLTTRLPSSGQSSSPWSPPPSSFLFYFLHSMNIRRLTSISPSSVLDAKAIASCENAMVSPVTRPFSLTKRLQPRVRT</sequence>
<protein>
    <submittedName>
        <fullName evidence="2">Uncharacterized protein</fullName>
    </submittedName>
</protein>
<gene>
    <name evidence="2" type="ORF">U9M48_036179</name>
</gene>
<dbReference type="EMBL" id="CP144752">
    <property type="protein sequence ID" value="WVZ89821.1"/>
    <property type="molecule type" value="Genomic_DNA"/>
</dbReference>
<evidence type="ECO:0000313" key="3">
    <source>
        <dbReference type="Proteomes" id="UP001341281"/>
    </source>
</evidence>
<evidence type="ECO:0000313" key="2">
    <source>
        <dbReference type="EMBL" id="WVZ89821.1"/>
    </source>
</evidence>
<keyword evidence="3" id="KW-1185">Reference proteome</keyword>
<accession>A0AAQ3UDJ0</accession>
<name>A0AAQ3UDJ0_PASNO</name>
<evidence type="ECO:0000256" key="1">
    <source>
        <dbReference type="SAM" id="MobiDB-lite"/>
    </source>
</evidence>
<proteinExistence type="predicted"/>
<dbReference type="Proteomes" id="UP001341281">
    <property type="component" value="Chromosome 08"/>
</dbReference>
<organism evidence="2 3">
    <name type="scientific">Paspalum notatum var. saurae</name>
    <dbReference type="NCBI Taxonomy" id="547442"/>
    <lineage>
        <taxon>Eukaryota</taxon>
        <taxon>Viridiplantae</taxon>
        <taxon>Streptophyta</taxon>
        <taxon>Embryophyta</taxon>
        <taxon>Tracheophyta</taxon>
        <taxon>Spermatophyta</taxon>
        <taxon>Magnoliopsida</taxon>
        <taxon>Liliopsida</taxon>
        <taxon>Poales</taxon>
        <taxon>Poaceae</taxon>
        <taxon>PACMAD clade</taxon>
        <taxon>Panicoideae</taxon>
        <taxon>Andropogonodae</taxon>
        <taxon>Paspaleae</taxon>
        <taxon>Paspalinae</taxon>
        <taxon>Paspalum</taxon>
    </lineage>
</organism>
<reference evidence="2 3" key="1">
    <citation type="submission" date="2024-02" db="EMBL/GenBank/DDBJ databases">
        <title>High-quality chromosome-scale genome assembly of Pensacola bahiagrass (Paspalum notatum Flugge var. saurae).</title>
        <authorList>
            <person name="Vega J.M."/>
            <person name="Podio M."/>
            <person name="Orjuela J."/>
            <person name="Siena L.A."/>
            <person name="Pessino S.C."/>
            <person name="Combes M.C."/>
            <person name="Mariac C."/>
            <person name="Albertini E."/>
            <person name="Pupilli F."/>
            <person name="Ortiz J.P.A."/>
            <person name="Leblanc O."/>
        </authorList>
    </citation>
    <scope>NUCLEOTIDE SEQUENCE [LARGE SCALE GENOMIC DNA]</scope>
    <source>
        <strain evidence="2">R1</strain>
        <tissue evidence="2">Leaf</tissue>
    </source>
</reference>